<dbReference type="InterPro" id="IPR036791">
    <property type="entry name" value="Ribosomal_bL9_C_sf"/>
</dbReference>
<dbReference type="PROSITE" id="PS00651">
    <property type="entry name" value="RIBOSOMAL_L9"/>
    <property type="match status" value="1"/>
</dbReference>
<evidence type="ECO:0000256" key="6">
    <source>
        <dbReference type="ARBA" id="ARBA00035292"/>
    </source>
</evidence>
<dbReference type="Pfam" id="PF01281">
    <property type="entry name" value="Ribosomal_L9_N"/>
    <property type="match status" value="1"/>
</dbReference>
<dbReference type="GO" id="GO:0006412">
    <property type="term" value="P:translation"/>
    <property type="evidence" value="ECO:0007669"/>
    <property type="project" value="UniProtKB-UniRule"/>
</dbReference>
<reference evidence="9" key="1">
    <citation type="submission" date="2020-10" db="EMBL/GenBank/DDBJ databases">
        <authorList>
            <person name="Gilroy R."/>
        </authorList>
    </citation>
    <scope>NUCLEOTIDE SEQUENCE</scope>
    <source>
        <strain evidence="9">2830</strain>
    </source>
</reference>
<dbReference type="InterPro" id="IPR009027">
    <property type="entry name" value="Ribosomal_bL9/RNase_H1_N"/>
</dbReference>
<dbReference type="GO" id="GO:1990904">
    <property type="term" value="C:ribonucleoprotein complex"/>
    <property type="evidence" value="ECO:0007669"/>
    <property type="project" value="UniProtKB-KW"/>
</dbReference>
<dbReference type="AlphaFoldDB" id="A0A9D1HK78"/>
<dbReference type="Gene3D" id="3.40.5.10">
    <property type="entry name" value="Ribosomal protein L9, N-terminal domain"/>
    <property type="match status" value="1"/>
</dbReference>
<evidence type="ECO:0000256" key="1">
    <source>
        <dbReference type="ARBA" id="ARBA00010605"/>
    </source>
</evidence>
<dbReference type="InterPro" id="IPR020070">
    <property type="entry name" value="Ribosomal_bL9_N"/>
</dbReference>
<gene>
    <name evidence="7" type="primary">rplI</name>
    <name evidence="9" type="ORF">IAB00_04735</name>
</gene>
<evidence type="ECO:0000259" key="8">
    <source>
        <dbReference type="PROSITE" id="PS00651"/>
    </source>
</evidence>
<keyword evidence="4 7" id="KW-0689">Ribosomal protein</keyword>
<dbReference type="Gene3D" id="3.10.430.100">
    <property type="entry name" value="Ribosomal protein L9, C-terminal domain"/>
    <property type="match status" value="1"/>
</dbReference>
<dbReference type="InterPro" id="IPR000244">
    <property type="entry name" value="Ribosomal_bL9"/>
</dbReference>
<dbReference type="Pfam" id="PF03948">
    <property type="entry name" value="Ribosomal_L9_C"/>
    <property type="match status" value="1"/>
</dbReference>
<dbReference type="FunFam" id="3.40.5.10:FF:000002">
    <property type="entry name" value="50S ribosomal protein L9"/>
    <property type="match status" value="1"/>
</dbReference>
<keyword evidence="3 7" id="KW-0694">RNA-binding</keyword>
<dbReference type="EMBL" id="DVMH01000022">
    <property type="protein sequence ID" value="HIU10537.1"/>
    <property type="molecule type" value="Genomic_DNA"/>
</dbReference>
<proteinExistence type="inferred from homology"/>
<protein>
    <recommendedName>
        <fullName evidence="6 7">Large ribosomal subunit protein bL9</fullName>
    </recommendedName>
</protein>
<evidence type="ECO:0000313" key="10">
    <source>
        <dbReference type="Proteomes" id="UP000824124"/>
    </source>
</evidence>
<keyword evidence="5 7" id="KW-0687">Ribonucleoprotein</keyword>
<keyword evidence="2 7" id="KW-0699">rRNA-binding</keyword>
<dbReference type="GO" id="GO:0003735">
    <property type="term" value="F:structural constituent of ribosome"/>
    <property type="evidence" value="ECO:0007669"/>
    <property type="project" value="InterPro"/>
</dbReference>
<evidence type="ECO:0000256" key="4">
    <source>
        <dbReference type="ARBA" id="ARBA00022980"/>
    </source>
</evidence>
<accession>A0A9D1HK78</accession>
<evidence type="ECO:0000256" key="3">
    <source>
        <dbReference type="ARBA" id="ARBA00022884"/>
    </source>
</evidence>
<organism evidence="9 10">
    <name type="scientific">Candidatus Avidehalobacter gallistercoris</name>
    <dbReference type="NCBI Taxonomy" id="2840694"/>
    <lineage>
        <taxon>Bacteria</taxon>
        <taxon>Bacillati</taxon>
        <taxon>Bacillota</taxon>
        <taxon>Clostridia</taxon>
        <taxon>Eubacteriales</taxon>
        <taxon>Peptococcaceae</taxon>
        <taxon>Peptococcaceae incertae sedis</taxon>
        <taxon>Candidatus Avidehalobacter</taxon>
    </lineage>
</organism>
<dbReference type="InterPro" id="IPR036935">
    <property type="entry name" value="Ribosomal_bL9_N_sf"/>
</dbReference>
<name>A0A9D1HK78_9FIRM</name>
<dbReference type="HAMAP" id="MF_00503">
    <property type="entry name" value="Ribosomal_bL9"/>
    <property type="match status" value="1"/>
</dbReference>
<evidence type="ECO:0000256" key="5">
    <source>
        <dbReference type="ARBA" id="ARBA00023274"/>
    </source>
</evidence>
<dbReference type="SUPFAM" id="SSF55653">
    <property type="entry name" value="Ribosomal protein L9 C-domain"/>
    <property type="match status" value="1"/>
</dbReference>
<dbReference type="InterPro" id="IPR020594">
    <property type="entry name" value="Ribosomal_bL9_bac/chp"/>
</dbReference>
<dbReference type="GO" id="GO:0005840">
    <property type="term" value="C:ribosome"/>
    <property type="evidence" value="ECO:0007669"/>
    <property type="project" value="UniProtKB-KW"/>
</dbReference>
<evidence type="ECO:0000313" key="9">
    <source>
        <dbReference type="EMBL" id="HIU10537.1"/>
    </source>
</evidence>
<comment type="caution">
    <text evidence="9">The sequence shown here is derived from an EMBL/GenBank/DDBJ whole genome shotgun (WGS) entry which is preliminary data.</text>
</comment>
<dbReference type="SUPFAM" id="SSF55658">
    <property type="entry name" value="L9 N-domain-like"/>
    <property type="match status" value="1"/>
</dbReference>
<comment type="function">
    <text evidence="7">Binds to the 23S rRNA.</text>
</comment>
<comment type="similarity">
    <text evidence="1 7">Belongs to the bacterial ribosomal protein bL9 family.</text>
</comment>
<sequence>MKVILLADVKALGKRGDVKQVADGYARNFLLNKKLAVEATPQNLKNLAHEQKKQADKAAADLAEAKRLAAEIDKITVEIPVKAGEGGRLFGSVTNKEVAEAISAKVGVEIDKRKVEIKDAIKNVGAAEALLKLHTEVHQKVKLNITAAQ</sequence>
<dbReference type="Proteomes" id="UP000824124">
    <property type="component" value="Unassembled WGS sequence"/>
</dbReference>
<evidence type="ECO:0000256" key="2">
    <source>
        <dbReference type="ARBA" id="ARBA00022730"/>
    </source>
</evidence>
<dbReference type="PANTHER" id="PTHR21368">
    <property type="entry name" value="50S RIBOSOMAL PROTEIN L9"/>
    <property type="match status" value="1"/>
</dbReference>
<dbReference type="NCBIfam" id="TIGR00158">
    <property type="entry name" value="L9"/>
    <property type="match status" value="1"/>
</dbReference>
<dbReference type="InterPro" id="IPR020069">
    <property type="entry name" value="Ribosomal_bL9_C"/>
</dbReference>
<reference evidence="9" key="2">
    <citation type="journal article" date="2021" name="PeerJ">
        <title>Extensive microbial diversity within the chicken gut microbiome revealed by metagenomics and culture.</title>
        <authorList>
            <person name="Gilroy R."/>
            <person name="Ravi A."/>
            <person name="Getino M."/>
            <person name="Pursley I."/>
            <person name="Horton D.L."/>
            <person name="Alikhan N.F."/>
            <person name="Baker D."/>
            <person name="Gharbi K."/>
            <person name="Hall N."/>
            <person name="Watson M."/>
            <person name="Adriaenssens E.M."/>
            <person name="Foster-Nyarko E."/>
            <person name="Jarju S."/>
            <person name="Secka A."/>
            <person name="Antonio M."/>
            <person name="Oren A."/>
            <person name="Chaudhuri R.R."/>
            <person name="La Ragione R."/>
            <person name="Hildebrand F."/>
            <person name="Pallen M.J."/>
        </authorList>
    </citation>
    <scope>NUCLEOTIDE SEQUENCE</scope>
    <source>
        <strain evidence="9">2830</strain>
    </source>
</reference>
<evidence type="ECO:0000256" key="7">
    <source>
        <dbReference type="HAMAP-Rule" id="MF_00503"/>
    </source>
</evidence>
<dbReference type="GO" id="GO:0019843">
    <property type="term" value="F:rRNA binding"/>
    <property type="evidence" value="ECO:0007669"/>
    <property type="project" value="UniProtKB-UniRule"/>
</dbReference>
<feature type="domain" description="Ribosomal protein L9" evidence="8">
    <location>
        <begin position="13"/>
        <end position="40"/>
    </location>
</feature>